<gene>
    <name evidence="1" type="ORF">RJT34_21920</name>
</gene>
<dbReference type="Proteomes" id="UP001359559">
    <property type="component" value="Unassembled WGS sequence"/>
</dbReference>
<dbReference type="EMBL" id="JAYKXN010000005">
    <property type="protein sequence ID" value="KAK7286718.1"/>
    <property type="molecule type" value="Genomic_DNA"/>
</dbReference>
<protein>
    <submittedName>
        <fullName evidence="1">Uncharacterized protein</fullName>
    </submittedName>
</protein>
<dbReference type="AlphaFoldDB" id="A0AAN9IUS7"/>
<comment type="caution">
    <text evidence="1">The sequence shown here is derived from an EMBL/GenBank/DDBJ whole genome shotgun (WGS) entry which is preliminary data.</text>
</comment>
<accession>A0AAN9IUS7</accession>
<proteinExistence type="predicted"/>
<keyword evidence="2" id="KW-1185">Reference proteome</keyword>
<reference evidence="1 2" key="1">
    <citation type="submission" date="2024-01" db="EMBL/GenBank/DDBJ databases">
        <title>The genomes of 5 underutilized Papilionoideae crops provide insights into root nodulation and disease resistance.</title>
        <authorList>
            <person name="Yuan L."/>
        </authorList>
    </citation>
    <scope>NUCLEOTIDE SEQUENCE [LARGE SCALE GENOMIC DNA]</scope>
    <source>
        <strain evidence="1">LY-2023</strain>
        <tissue evidence="1">Leaf</tissue>
    </source>
</reference>
<name>A0AAN9IUS7_CLITE</name>
<organism evidence="1 2">
    <name type="scientific">Clitoria ternatea</name>
    <name type="common">Butterfly pea</name>
    <dbReference type="NCBI Taxonomy" id="43366"/>
    <lineage>
        <taxon>Eukaryota</taxon>
        <taxon>Viridiplantae</taxon>
        <taxon>Streptophyta</taxon>
        <taxon>Embryophyta</taxon>
        <taxon>Tracheophyta</taxon>
        <taxon>Spermatophyta</taxon>
        <taxon>Magnoliopsida</taxon>
        <taxon>eudicotyledons</taxon>
        <taxon>Gunneridae</taxon>
        <taxon>Pentapetalae</taxon>
        <taxon>rosids</taxon>
        <taxon>fabids</taxon>
        <taxon>Fabales</taxon>
        <taxon>Fabaceae</taxon>
        <taxon>Papilionoideae</taxon>
        <taxon>50 kb inversion clade</taxon>
        <taxon>NPAAA clade</taxon>
        <taxon>indigoferoid/millettioid clade</taxon>
        <taxon>Phaseoleae</taxon>
        <taxon>Clitoria</taxon>
    </lineage>
</organism>
<evidence type="ECO:0000313" key="1">
    <source>
        <dbReference type="EMBL" id="KAK7286718.1"/>
    </source>
</evidence>
<evidence type="ECO:0000313" key="2">
    <source>
        <dbReference type="Proteomes" id="UP001359559"/>
    </source>
</evidence>
<sequence>MLEYFSSLGFSWHAPLQEESFFFNNEHHNHGKGASTIVIDSCDEKPPIHSPVGKGRRVRFAEVVDMENGGRKHHYEDNAEKLQHMVQEENAIL</sequence>